<dbReference type="EMBL" id="BMFT01000001">
    <property type="protein sequence ID" value="GGH15002.1"/>
    <property type="molecule type" value="Genomic_DNA"/>
</dbReference>
<reference evidence="12" key="1">
    <citation type="journal article" date="2019" name="Int. J. Syst. Evol. Microbiol.">
        <title>The Global Catalogue of Microorganisms (GCM) 10K type strain sequencing project: providing services to taxonomists for standard genome sequencing and annotation.</title>
        <authorList>
            <consortium name="The Broad Institute Genomics Platform"/>
            <consortium name="The Broad Institute Genome Sequencing Center for Infectious Disease"/>
            <person name="Wu L."/>
            <person name="Ma J."/>
        </authorList>
    </citation>
    <scope>NUCLEOTIDE SEQUENCE [LARGE SCALE GENOMIC DNA]</scope>
    <source>
        <strain evidence="12">CGMCC 1.12769</strain>
    </source>
</reference>
<feature type="domain" description="HTH araC/xylS-type" evidence="9">
    <location>
        <begin position="176"/>
        <end position="274"/>
    </location>
</feature>
<protein>
    <recommendedName>
        <fullName evidence="13">AraC family transcriptional regulator</fullName>
    </recommendedName>
</protein>
<dbReference type="SUPFAM" id="SSF46689">
    <property type="entry name" value="Homeodomain-like"/>
    <property type="match status" value="2"/>
</dbReference>
<evidence type="ECO:0000256" key="5">
    <source>
        <dbReference type="ARBA" id="ARBA00023015"/>
    </source>
</evidence>
<dbReference type="PROSITE" id="PS00041">
    <property type="entry name" value="HTH_ARAC_FAMILY_1"/>
    <property type="match status" value="1"/>
</dbReference>
<dbReference type="PROSITE" id="PS50983">
    <property type="entry name" value="FE_B12_PBP"/>
    <property type="match status" value="1"/>
</dbReference>
<keyword evidence="4" id="KW-0732">Signal</keyword>
<proteinExistence type="inferred from homology"/>
<evidence type="ECO:0000313" key="11">
    <source>
        <dbReference type="EMBL" id="GGH15002.1"/>
    </source>
</evidence>
<dbReference type="Pfam" id="PF01497">
    <property type="entry name" value="Peripla_BP_2"/>
    <property type="match status" value="1"/>
</dbReference>
<keyword evidence="8" id="KW-0175">Coiled coil</keyword>
<dbReference type="InterPro" id="IPR002491">
    <property type="entry name" value="ABC_transptr_periplasmic_BD"/>
</dbReference>
<dbReference type="InterPro" id="IPR018062">
    <property type="entry name" value="HTH_AraC-typ_CS"/>
</dbReference>
<dbReference type="PROSITE" id="PS01124">
    <property type="entry name" value="HTH_ARAC_FAMILY_2"/>
    <property type="match status" value="1"/>
</dbReference>
<sequence>MKLNDHILLWNHVFIKVMDVRHNMLDKGEKLSNYRLPTSAFLYVVRGSSKVWLDQNLHRVERFHVLHSGKGTCLNIVTDDDLDYYIILYKATLVLPCSKEVQQRMESENPFHNQYAFTPHNPLPLYDKVELLEKEWRQASGLGKLHVKAIFHQLVYELLWQLHGQGIRPLKPDLVAQATSYIREHFSQPVTLEMIAEELACSAGHLSRLFKKNMHTSPIHYLGQVRADRAMQLLIQTDATLQEIAENVGFPDAHSLSRSFKKYKGISPISFKKEWKHKAWSQDMPQSMLKYAVQQSLPTRYTDIDYHYQKRVEGDLFMHGRVRITAMTVVLCLSLVLGACSSPANSNNGSSQSEVNHTAVQANGDQVNTNGQEAVQVKTRTVSTLKGDIEVPLDPKRVASDQYMGHLLKLGIIPVGVRSFMLGESWIEKSGISKDVLAGIEDLGGFPMNLEKLVYLEPDLIIGSIEDNIEAYQKIGTTVFLPYWEGLSTADPLAKFRRISEIFGKQDEAEQWITEYENKVAEARAKIAGIVKEGETVSVVQIGGKSLFVAAAENGNYGSSTIYQMLKLPPTEQALKMEEGFENISLEVLHEYMGDHIFVYGADDEGADQVLNSALWKALPAVQKGQVYKYGSFGEKGDEFVMEDPYSLELQLDTIVNLLLGKQE</sequence>
<comment type="caution">
    <text evidence="11">The sequence shown here is derived from an EMBL/GenBank/DDBJ whole genome shotgun (WGS) entry which is preliminary data.</text>
</comment>
<evidence type="ECO:0000256" key="2">
    <source>
        <dbReference type="ARBA" id="ARBA00008814"/>
    </source>
</evidence>
<dbReference type="InterPro" id="IPR018060">
    <property type="entry name" value="HTH_AraC"/>
</dbReference>
<dbReference type="SMART" id="SM00342">
    <property type="entry name" value="HTH_ARAC"/>
    <property type="match status" value="1"/>
</dbReference>
<evidence type="ECO:0000259" key="9">
    <source>
        <dbReference type="PROSITE" id="PS01124"/>
    </source>
</evidence>
<evidence type="ECO:0000256" key="3">
    <source>
        <dbReference type="ARBA" id="ARBA00022448"/>
    </source>
</evidence>
<feature type="coiled-coil region" evidence="8">
    <location>
        <begin position="506"/>
        <end position="533"/>
    </location>
</feature>
<dbReference type="Gene3D" id="3.40.50.1980">
    <property type="entry name" value="Nitrogenase molybdenum iron protein domain"/>
    <property type="match status" value="2"/>
</dbReference>
<evidence type="ECO:0000256" key="1">
    <source>
        <dbReference type="ARBA" id="ARBA00004196"/>
    </source>
</evidence>
<dbReference type="InterPro" id="IPR051313">
    <property type="entry name" value="Bact_iron-sidero_bind"/>
</dbReference>
<feature type="domain" description="Fe/B12 periplasmic-binding" evidence="10">
    <location>
        <begin position="395"/>
        <end position="663"/>
    </location>
</feature>
<evidence type="ECO:0000256" key="8">
    <source>
        <dbReference type="SAM" id="Coils"/>
    </source>
</evidence>
<dbReference type="Pfam" id="PF12833">
    <property type="entry name" value="HTH_18"/>
    <property type="match status" value="1"/>
</dbReference>
<accession>A0ABQ1Y851</accession>
<dbReference type="Gene3D" id="1.10.10.60">
    <property type="entry name" value="Homeodomain-like"/>
    <property type="match status" value="2"/>
</dbReference>
<dbReference type="InterPro" id="IPR009057">
    <property type="entry name" value="Homeodomain-like_sf"/>
</dbReference>
<dbReference type="SUPFAM" id="SSF53807">
    <property type="entry name" value="Helical backbone' metal receptor"/>
    <property type="match status" value="1"/>
</dbReference>
<evidence type="ECO:0008006" key="13">
    <source>
        <dbReference type="Google" id="ProtNLM"/>
    </source>
</evidence>
<evidence type="ECO:0000256" key="4">
    <source>
        <dbReference type="ARBA" id="ARBA00022729"/>
    </source>
</evidence>
<keyword evidence="12" id="KW-1185">Reference proteome</keyword>
<evidence type="ECO:0000256" key="6">
    <source>
        <dbReference type="ARBA" id="ARBA00023125"/>
    </source>
</evidence>
<dbReference type="Proteomes" id="UP000659344">
    <property type="component" value="Unassembled WGS sequence"/>
</dbReference>
<keyword evidence="3" id="KW-0813">Transport</keyword>
<keyword evidence="6" id="KW-0238">DNA-binding</keyword>
<dbReference type="PANTHER" id="PTHR30532:SF26">
    <property type="entry name" value="IRON(3+)-HYDROXAMATE-BINDING PROTEIN FHUD"/>
    <property type="match status" value="1"/>
</dbReference>
<organism evidence="11 12">
    <name type="scientific">Paenibacillus segetis</name>
    <dbReference type="NCBI Taxonomy" id="1325360"/>
    <lineage>
        <taxon>Bacteria</taxon>
        <taxon>Bacillati</taxon>
        <taxon>Bacillota</taxon>
        <taxon>Bacilli</taxon>
        <taxon>Bacillales</taxon>
        <taxon>Paenibacillaceae</taxon>
        <taxon>Paenibacillus</taxon>
    </lineage>
</organism>
<comment type="similarity">
    <text evidence="2">Belongs to the bacterial solute-binding protein 8 family.</text>
</comment>
<evidence type="ECO:0000313" key="12">
    <source>
        <dbReference type="Proteomes" id="UP000659344"/>
    </source>
</evidence>
<keyword evidence="7" id="KW-0804">Transcription</keyword>
<gene>
    <name evidence="11" type="ORF">GCM10008013_08970</name>
</gene>
<evidence type="ECO:0000259" key="10">
    <source>
        <dbReference type="PROSITE" id="PS50983"/>
    </source>
</evidence>
<name>A0ABQ1Y851_9BACL</name>
<comment type="subcellular location">
    <subcellularLocation>
        <location evidence="1">Cell envelope</location>
    </subcellularLocation>
</comment>
<keyword evidence="5" id="KW-0805">Transcription regulation</keyword>
<evidence type="ECO:0000256" key="7">
    <source>
        <dbReference type="ARBA" id="ARBA00023163"/>
    </source>
</evidence>
<dbReference type="PANTHER" id="PTHR30532">
    <property type="entry name" value="IRON III DICITRATE-BINDING PERIPLASMIC PROTEIN"/>
    <property type="match status" value="1"/>
</dbReference>
<dbReference type="RefSeq" id="WP_188536214.1">
    <property type="nucleotide sequence ID" value="NZ_BMFT01000001.1"/>
</dbReference>